<dbReference type="InterPro" id="IPR036734">
    <property type="entry name" value="Neur_chan_lig-bd_sf"/>
</dbReference>
<dbReference type="AlphaFoldDB" id="A0A1S3ILH2"/>
<dbReference type="PRINTS" id="PR00252">
    <property type="entry name" value="NRIONCHANNEL"/>
</dbReference>
<feature type="transmembrane region" description="Helical" evidence="6">
    <location>
        <begin position="569"/>
        <end position="595"/>
    </location>
</feature>
<evidence type="ECO:0000256" key="6">
    <source>
        <dbReference type="SAM" id="Phobius"/>
    </source>
</evidence>
<comment type="subcellular location">
    <subcellularLocation>
        <location evidence="1">Membrane</location>
        <topology evidence="1">Multi-pass membrane protein</topology>
    </subcellularLocation>
</comment>
<evidence type="ECO:0000313" key="10">
    <source>
        <dbReference type="Proteomes" id="UP000085678"/>
    </source>
</evidence>
<evidence type="ECO:0000256" key="2">
    <source>
        <dbReference type="ARBA" id="ARBA00022692"/>
    </source>
</evidence>
<proteinExistence type="predicted"/>
<dbReference type="OMA" id="HINIDHT"/>
<protein>
    <submittedName>
        <fullName evidence="11 12">Neuronal acetylcholine receptor subunit alpha-5 isoform X1</fullName>
    </submittedName>
</protein>
<dbReference type="InterPro" id="IPR036719">
    <property type="entry name" value="Neuro-gated_channel_TM_sf"/>
</dbReference>
<dbReference type="Proteomes" id="UP000085678">
    <property type="component" value="Unplaced"/>
</dbReference>
<dbReference type="KEGG" id="lak:106165431"/>
<evidence type="ECO:0000256" key="4">
    <source>
        <dbReference type="ARBA" id="ARBA00023136"/>
    </source>
</evidence>
<evidence type="ECO:0000256" key="3">
    <source>
        <dbReference type="ARBA" id="ARBA00022989"/>
    </source>
</evidence>
<dbReference type="InterPro" id="IPR006201">
    <property type="entry name" value="Neur_channel"/>
</dbReference>
<feature type="transmembrane region" description="Helical" evidence="6">
    <location>
        <begin position="437"/>
        <end position="459"/>
    </location>
</feature>
<dbReference type="Pfam" id="PF02932">
    <property type="entry name" value="Neur_chan_memb"/>
    <property type="match status" value="1"/>
</dbReference>
<dbReference type="RefSeq" id="XP_013399090.1">
    <property type="nucleotide sequence ID" value="XM_013543636.1"/>
</dbReference>
<keyword evidence="7" id="KW-0732">Signal</keyword>
<feature type="compositionally biased region" description="Polar residues" evidence="5">
    <location>
        <begin position="81"/>
        <end position="153"/>
    </location>
</feature>
<feature type="domain" description="Neurotransmitter-gated ion-channel transmembrane" evidence="9">
    <location>
        <begin position="375"/>
        <end position="593"/>
    </location>
</feature>
<gene>
    <name evidence="11 12" type="primary">LOC106165431</name>
</gene>
<evidence type="ECO:0000259" key="9">
    <source>
        <dbReference type="Pfam" id="PF02932"/>
    </source>
</evidence>
<name>A0A1S3ILH2_LINAN</name>
<feature type="signal peptide" evidence="7">
    <location>
        <begin position="1"/>
        <end position="24"/>
    </location>
</feature>
<dbReference type="GO" id="GO:0004888">
    <property type="term" value="F:transmembrane signaling receptor activity"/>
    <property type="evidence" value="ECO:0007669"/>
    <property type="project" value="InterPro"/>
</dbReference>
<feature type="chain" id="PRO_5014545840" evidence="7">
    <location>
        <begin position="25"/>
        <end position="606"/>
    </location>
</feature>
<sequence length="606" mass="67256">MLRTTWERTLYILILAVLHVDIQAQNVTTQTPSTEQNLTSPPAVQEITTTPPSATGAANVSSSTTPAVSPTYSSTVKNVLDPNSTSVEASTSTMLTNSSVTPDTIASQTTLSPVTPTAISSEVTNTTGTPNSTMSTAGTTSANVTSNAMTTTEEPTTNYEAEIIKAIFQDYQQLQPPSAEHFTSNKSTIRIIVQRLRHINIDHTALGMDILIQTSWLDERLQWNRQQYGGVNTIHVQPNDVWTPEVRYLESFQHYKEIAKQTADDSISIDSTGLITWITPGRPVDVPCQTDLYFFPFDYQDCNITVLSFPVAITAQPRPVVQTSSSAADMIPNIEWEVTSLSSQSASTPFLNRVYVKSTFTFRFARRSVTYWYTVIFPFIVFTLLPLCVFLLPVSSPQRITFALIQLVGFFVFTVYSKDIVPMGVTGSNEVPVIAQFFVSVICRIVLSVVLSCWSYGAYLEQGSGHSLTYCKRHLVVGCIGRVLGFGKEAKKIFDTSADEEKNDISMDVLDIPVTGESNTDNDSLIKNDGKLHSRLTLNAILAQIKGARRTLSYESEKKREKLKIHLEWQLYAVILDRLFLIVTFASVVVVAILFPLQYDLQIRIK</sequence>
<dbReference type="Gene3D" id="1.20.58.390">
    <property type="entry name" value="Neurotransmitter-gated ion-channel transmembrane domain"/>
    <property type="match status" value="1"/>
</dbReference>
<reference evidence="11 12" key="1">
    <citation type="submission" date="2025-04" db="UniProtKB">
        <authorList>
            <consortium name="RefSeq"/>
        </authorList>
    </citation>
    <scope>IDENTIFICATION</scope>
    <source>
        <tissue evidence="11 12">Gonads</tissue>
    </source>
</reference>
<keyword evidence="2 6" id="KW-0812">Transmembrane</keyword>
<organism evidence="10 12">
    <name type="scientific">Lingula anatina</name>
    <name type="common">Brachiopod</name>
    <name type="synonym">Lingula unguis</name>
    <dbReference type="NCBI Taxonomy" id="7574"/>
    <lineage>
        <taxon>Eukaryota</taxon>
        <taxon>Metazoa</taxon>
        <taxon>Spiralia</taxon>
        <taxon>Lophotrochozoa</taxon>
        <taxon>Brachiopoda</taxon>
        <taxon>Linguliformea</taxon>
        <taxon>Lingulata</taxon>
        <taxon>Lingulida</taxon>
        <taxon>Linguloidea</taxon>
        <taxon>Lingulidae</taxon>
        <taxon>Lingula</taxon>
    </lineage>
</organism>
<dbReference type="Pfam" id="PF02931">
    <property type="entry name" value="Neur_chan_LBD"/>
    <property type="match status" value="1"/>
</dbReference>
<dbReference type="RefSeq" id="XP_013399089.1">
    <property type="nucleotide sequence ID" value="XM_013543635.1"/>
</dbReference>
<dbReference type="PANTHER" id="PTHR18945">
    <property type="entry name" value="NEUROTRANSMITTER GATED ION CHANNEL"/>
    <property type="match status" value="1"/>
</dbReference>
<accession>A0A1S3ILH2</accession>
<dbReference type="InterPro" id="IPR038050">
    <property type="entry name" value="Neuro_actylchol_rec"/>
</dbReference>
<dbReference type="STRING" id="7574.A0A1S3ILH2"/>
<evidence type="ECO:0000256" key="5">
    <source>
        <dbReference type="SAM" id="MobiDB-lite"/>
    </source>
</evidence>
<dbReference type="SUPFAM" id="SSF90112">
    <property type="entry name" value="Neurotransmitter-gated ion-channel transmembrane pore"/>
    <property type="match status" value="1"/>
</dbReference>
<dbReference type="InterPro" id="IPR006202">
    <property type="entry name" value="Neur_chan_lig-bd"/>
</dbReference>
<keyword evidence="11 12" id="KW-0675">Receptor</keyword>
<feature type="transmembrane region" description="Helical" evidence="6">
    <location>
        <begin position="400"/>
        <end position="417"/>
    </location>
</feature>
<evidence type="ECO:0000259" key="8">
    <source>
        <dbReference type="Pfam" id="PF02931"/>
    </source>
</evidence>
<keyword evidence="4 6" id="KW-0472">Membrane</keyword>
<evidence type="ECO:0000313" key="12">
    <source>
        <dbReference type="RefSeq" id="XP_013399090.1"/>
    </source>
</evidence>
<dbReference type="Gene3D" id="2.70.170.10">
    <property type="entry name" value="Neurotransmitter-gated ion-channel ligand-binding domain"/>
    <property type="match status" value="1"/>
</dbReference>
<evidence type="ECO:0000256" key="1">
    <source>
        <dbReference type="ARBA" id="ARBA00004141"/>
    </source>
</evidence>
<dbReference type="GO" id="GO:0016020">
    <property type="term" value="C:membrane"/>
    <property type="evidence" value="ECO:0007669"/>
    <property type="project" value="UniProtKB-SubCell"/>
</dbReference>
<dbReference type="InterPro" id="IPR006029">
    <property type="entry name" value="Neurotrans-gated_channel_TM"/>
</dbReference>
<dbReference type="GeneID" id="106165431"/>
<keyword evidence="10" id="KW-1185">Reference proteome</keyword>
<dbReference type="CDD" id="cd18989">
    <property type="entry name" value="LGIC_ECD_cation"/>
    <property type="match status" value="1"/>
</dbReference>
<dbReference type="OrthoDB" id="8182187at2759"/>
<dbReference type="GO" id="GO:0005230">
    <property type="term" value="F:extracellular ligand-gated monoatomic ion channel activity"/>
    <property type="evidence" value="ECO:0007669"/>
    <property type="project" value="InterPro"/>
</dbReference>
<feature type="region of interest" description="Disordered" evidence="5">
    <location>
        <begin position="50"/>
        <end position="153"/>
    </location>
</feature>
<dbReference type="SUPFAM" id="SSF63712">
    <property type="entry name" value="Nicotinic receptor ligand binding domain-like"/>
    <property type="match status" value="1"/>
</dbReference>
<feature type="compositionally biased region" description="Low complexity" evidence="5">
    <location>
        <begin position="57"/>
        <end position="76"/>
    </location>
</feature>
<feature type="domain" description="Neurotransmitter-gated ion-channel ligand-binding" evidence="8">
    <location>
        <begin position="161"/>
        <end position="367"/>
    </location>
</feature>
<evidence type="ECO:0000256" key="7">
    <source>
        <dbReference type="SAM" id="SignalP"/>
    </source>
</evidence>
<evidence type="ECO:0000313" key="11">
    <source>
        <dbReference type="RefSeq" id="XP_013399089.1"/>
    </source>
</evidence>
<dbReference type="CDD" id="cd19051">
    <property type="entry name" value="LGIC_TM_cation"/>
    <property type="match status" value="1"/>
</dbReference>
<keyword evidence="3 6" id="KW-1133">Transmembrane helix</keyword>
<feature type="transmembrane region" description="Helical" evidence="6">
    <location>
        <begin position="371"/>
        <end position="393"/>
    </location>
</feature>